<name>A0ACC3ZC97_COLTU</name>
<evidence type="ECO:0000313" key="1">
    <source>
        <dbReference type="EMBL" id="KAL0941729.1"/>
    </source>
</evidence>
<gene>
    <name evidence="1" type="ORF">CTRU02_204492</name>
</gene>
<organism evidence="1 2">
    <name type="scientific">Colletotrichum truncatum</name>
    <name type="common">Anthracnose fungus</name>
    <name type="synonym">Colletotrichum capsici</name>
    <dbReference type="NCBI Taxonomy" id="5467"/>
    <lineage>
        <taxon>Eukaryota</taxon>
        <taxon>Fungi</taxon>
        <taxon>Dikarya</taxon>
        <taxon>Ascomycota</taxon>
        <taxon>Pezizomycotina</taxon>
        <taxon>Sordariomycetes</taxon>
        <taxon>Hypocreomycetidae</taxon>
        <taxon>Glomerellales</taxon>
        <taxon>Glomerellaceae</taxon>
        <taxon>Colletotrichum</taxon>
        <taxon>Colletotrichum truncatum species complex</taxon>
    </lineage>
</organism>
<keyword evidence="2" id="KW-1185">Reference proteome</keyword>
<comment type="caution">
    <text evidence="1">The sequence shown here is derived from an EMBL/GenBank/DDBJ whole genome shotgun (WGS) entry which is preliminary data.</text>
</comment>
<sequence length="512" mass="55600">MPSAYPMTAPVPKTIGIIGAAIAGPTFALHVLTHPVLRARYRPVLFDQSPPPVPIPNTPNTAERAATGPGSPSTALHHQRAGASVGLFANGLHPLYSLGLGDVIKQHGYECDDVALWFSSVSPKDNGKSNELQHIKTARNAFWSHDFQTGVMYFERANLQALLVNRVRELGGEVRWSKKAVRFDAPSPPGRDQTRVSFADGTHTDVDLLVGADGGYSPVRRHILALRNPNTAEERWLPDSMGMTGIYGISSADKLPSTHVPERPFNETHCVFLPEGFLSTGPCPEGKFRWDLVLPESATPDTPASGEPNTSVTSAASPSSESEPWLGAIVPGQYPVSATAHILRSRLRARHPFTGDFEMMLNTADRIIHTPLRQRAWKEDEIQWAGGGSNIVLIGDAARLMLPTSGQGTGFAVEDATVLASMLLKHCSSPTDTDGTSEDGFHAALEEYARSRTTRSKKMAAVASWAGSVWMGTTWYHKLLRYGSARLTPSVDLKTKQGKDAWPMDGRFNVEV</sequence>
<accession>A0ACC3ZC97</accession>
<dbReference type="EMBL" id="VUJX02000002">
    <property type="protein sequence ID" value="KAL0941729.1"/>
    <property type="molecule type" value="Genomic_DNA"/>
</dbReference>
<dbReference type="Proteomes" id="UP000805649">
    <property type="component" value="Unassembled WGS sequence"/>
</dbReference>
<evidence type="ECO:0000313" key="2">
    <source>
        <dbReference type="Proteomes" id="UP000805649"/>
    </source>
</evidence>
<reference evidence="1 2" key="1">
    <citation type="journal article" date="2020" name="Phytopathology">
        <title>Genome Sequence Resources of Colletotrichum truncatum, C. plurivorum, C. musicola, and C. sojae: Four Species Pathogenic to Soybean (Glycine max).</title>
        <authorList>
            <person name="Rogerio F."/>
            <person name="Boufleur T.R."/>
            <person name="Ciampi-Guillardi M."/>
            <person name="Sukno S.A."/>
            <person name="Thon M.R."/>
            <person name="Massola Junior N.S."/>
            <person name="Baroncelli R."/>
        </authorList>
    </citation>
    <scope>NUCLEOTIDE SEQUENCE [LARGE SCALE GENOMIC DNA]</scope>
    <source>
        <strain evidence="1 2">CMES1059</strain>
    </source>
</reference>
<proteinExistence type="predicted"/>
<protein>
    <submittedName>
        <fullName evidence="1">Salicylate hydroxylase</fullName>
    </submittedName>
</protein>